<name>A0A428Z491_KIBAR</name>
<reference evidence="2 3" key="1">
    <citation type="submission" date="2018-05" db="EMBL/GenBank/DDBJ databases">
        <title>Evolution of GPA BGCs.</title>
        <authorList>
            <person name="Waglechner N."/>
            <person name="Wright G.D."/>
        </authorList>
    </citation>
    <scope>NUCLEOTIDE SEQUENCE [LARGE SCALE GENOMIC DNA]</scope>
    <source>
        <strain evidence="2 3">A82846</strain>
    </source>
</reference>
<protein>
    <submittedName>
        <fullName evidence="2">Uncharacterized protein</fullName>
    </submittedName>
</protein>
<accession>A0A428Z491</accession>
<evidence type="ECO:0000313" key="3">
    <source>
        <dbReference type="Proteomes" id="UP000287547"/>
    </source>
</evidence>
<feature type="region of interest" description="Disordered" evidence="1">
    <location>
        <begin position="142"/>
        <end position="163"/>
    </location>
</feature>
<dbReference type="EMBL" id="QHKI01000026">
    <property type="protein sequence ID" value="RSM81251.1"/>
    <property type="molecule type" value="Genomic_DNA"/>
</dbReference>
<comment type="caution">
    <text evidence="2">The sequence shown here is derived from an EMBL/GenBank/DDBJ whole genome shotgun (WGS) entry which is preliminary data.</text>
</comment>
<organism evidence="2 3">
    <name type="scientific">Kibdelosporangium aridum</name>
    <dbReference type="NCBI Taxonomy" id="2030"/>
    <lineage>
        <taxon>Bacteria</taxon>
        <taxon>Bacillati</taxon>
        <taxon>Actinomycetota</taxon>
        <taxon>Actinomycetes</taxon>
        <taxon>Pseudonocardiales</taxon>
        <taxon>Pseudonocardiaceae</taxon>
        <taxon>Kibdelosporangium</taxon>
    </lineage>
</organism>
<sequence length="163" mass="17870">MLIIAAVVLAGCQANTEPVKPAKSEDISRTAVGFSQCMRDRGHQVPDPTFNEDGLPVFQEPEGRDEAYQNDRRECREPLNDALVAAGVPNQKGTPEQWLAFSRCMREHGVDMPDPTPDNRFVIDKHVYDSPAWQPASQACGQHLPPGMRNLLDPPGPKGGNGK</sequence>
<dbReference type="Proteomes" id="UP000287547">
    <property type="component" value="Unassembled WGS sequence"/>
</dbReference>
<dbReference type="AlphaFoldDB" id="A0A428Z491"/>
<evidence type="ECO:0000256" key="1">
    <source>
        <dbReference type="SAM" id="MobiDB-lite"/>
    </source>
</evidence>
<proteinExistence type="predicted"/>
<evidence type="ECO:0000313" key="2">
    <source>
        <dbReference type="EMBL" id="RSM81251.1"/>
    </source>
</evidence>
<gene>
    <name evidence="2" type="ORF">DMH04_28055</name>
</gene>